<sequence length="599" mass="66670">MSTLYRQPGLGVPVPPSVAHAISVSLPTWRDNVGYMEGEKRVMDAMASGYPRFVVHFSVRKLARICEQKFGTQGEQCLLFPTQKTADHCRAFLVDQSSQSGSPVQARLVRYLIHPKDERELASDDAGCRTAPSQSRFAEVHIVLFPADIFPLARLCWQHTGMGISSRYAEHCLSLMPEYIKPSSHLQLTSSTEDLSGGKIDYLMNQRCDNLAVDSAAVAKSALRCRIASMVVRNNPVNFPVHEQTVVTEDDVFLFPTGMYAVWTAYELVVTTRPAAHTICFGFPYTDTHKILQKWGPGCHFFGHGLDTDIDELENILEQEQLKYPSRPPALALFTEFPSNPLLRSADLPRLRALADKYNFPIIIDETIGNFVNVSVLPYADIIVSSMSKIFSGSANVTGGSLTFNPAGRHYQQLKTRLTSLYEDVYFDEDVICMELNSRDLEKRTSVIDVNTEAVCDFLRSHSIAGGMSSSVIKDILYPKWITRDKYDHCRVKQRKRDVGEEGRDGGFGGLFSITFTTAAASATFFDTLSCYKGPSLGTNFTLACPYTILAHYSELEWAAKYGVEETLVRISVGMEDKEALLRCMEAALKAAQVTSTSL</sequence>
<evidence type="ECO:0008006" key="6">
    <source>
        <dbReference type="Google" id="ProtNLM"/>
    </source>
</evidence>
<dbReference type="EMBL" id="KN832971">
    <property type="protein sequence ID" value="KIM91325.1"/>
    <property type="molecule type" value="Genomic_DNA"/>
</dbReference>
<name>A0A0C3G4Y5_PILCF</name>
<protein>
    <recommendedName>
        <fullName evidence="6">Cystathionine gamma-synthase</fullName>
    </recommendedName>
</protein>
<reference evidence="4 5" key="1">
    <citation type="submission" date="2014-04" db="EMBL/GenBank/DDBJ databases">
        <authorList>
            <consortium name="DOE Joint Genome Institute"/>
            <person name="Kuo A."/>
            <person name="Tarkka M."/>
            <person name="Buscot F."/>
            <person name="Kohler A."/>
            <person name="Nagy L.G."/>
            <person name="Floudas D."/>
            <person name="Copeland A."/>
            <person name="Barry K.W."/>
            <person name="Cichocki N."/>
            <person name="Veneault-Fourrey C."/>
            <person name="LaButti K."/>
            <person name="Lindquist E.A."/>
            <person name="Lipzen A."/>
            <person name="Lundell T."/>
            <person name="Morin E."/>
            <person name="Murat C."/>
            <person name="Sun H."/>
            <person name="Tunlid A."/>
            <person name="Henrissat B."/>
            <person name="Grigoriev I.V."/>
            <person name="Hibbett D.S."/>
            <person name="Martin F."/>
            <person name="Nordberg H.P."/>
            <person name="Cantor M.N."/>
            <person name="Hua S.X."/>
        </authorList>
    </citation>
    <scope>NUCLEOTIDE SEQUENCE [LARGE SCALE GENOMIC DNA]</scope>
    <source>
        <strain evidence="4 5">F 1598</strain>
    </source>
</reference>
<accession>A0A0C3G4Y5</accession>
<dbReference type="InterPro" id="IPR015422">
    <property type="entry name" value="PyrdxlP-dep_Trfase_small"/>
</dbReference>
<dbReference type="HOGENOM" id="CLU_011302_1_0_1"/>
<dbReference type="Pfam" id="PF01053">
    <property type="entry name" value="Cys_Met_Meta_PP"/>
    <property type="match status" value="1"/>
</dbReference>
<dbReference type="InterPro" id="IPR000277">
    <property type="entry name" value="Cys/Met-Metab_PyrdxlP-dep_enz"/>
</dbReference>
<dbReference type="FunCoup" id="A0A0C3G4Y5">
    <property type="interactions" value="115"/>
</dbReference>
<dbReference type="InParanoid" id="A0A0C3G4Y5"/>
<evidence type="ECO:0000256" key="1">
    <source>
        <dbReference type="ARBA" id="ARBA00001933"/>
    </source>
</evidence>
<evidence type="ECO:0000256" key="3">
    <source>
        <dbReference type="RuleBase" id="RU362118"/>
    </source>
</evidence>
<dbReference type="InterPro" id="IPR015424">
    <property type="entry name" value="PyrdxlP-dep_Trfase"/>
</dbReference>
<gene>
    <name evidence="4" type="ORF">PILCRDRAFT_810588</name>
</gene>
<dbReference type="FunFam" id="3.90.1150.10:FF:000063">
    <property type="entry name" value="Probable cystathionine gamma-synthase"/>
    <property type="match status" value="1"/>
</dbReference>
<organism evidence="4 5">
    <name type="scientific">Piloderma croceum (strain F 1598)</name>
    <dbReference type="NCBI Taxonomy" id="765440"/>
    <lineage>
        <taxon>Eukaryota</taxon>
        <taxon>Fungi</taxon>
        <taxon>Dikarya</taxon>
        <taxon>Basidiomycota</taxon>
        <taxon>Agaricomycotina</taxon>
        <taxon>Agaricomycetes</taxon>
        <taxon>Agaricomycetidae</taxon>
        <taxon>Atheliales</taxon>
        <taxon>Atheliaceae</taxon>
        <taxon>Piloderma</taxon>
    </lineage>
</organism>
<dbReference type="Gene3D" id="3.90.1150.10">
    <property type="entry name" value="Aspartate Aminotransferase, domain 1"/>
    <property type="match status" value="1"/>
</dbReference>
<dbReference type="OrthoDB" id="10047078at2759"/>
<evidence type="ECO:0000313" key="4">
    <source>
        <dbReference type="EMBL" id="KIM91325.1"/>
    </source>
</evidence>
<dbReference type="Proteomes" id="UP000054166">
    <property type="component" value="Unassembled WGS sequence"/>
</dbReference>
<keyword evidence="2 3" id="KW-0663">Pyridoxal phosphate</keyword>
<dbReference type="PANTHER" id="PTHR42699:SF1">
    <property type="entry name" value="CYSTATHIONINE GAMMA-SYNTHASE-RELATED"/>
    <property type="match status" value="1"/>
</dbReference>
<evidence type="ECO:0000256" key="2">
    <source>
        <dbReference type="ARBA" id="ARBA00022898"/>
    </source>
</evidence>
<comment type="similarity">
    <text evidence="3">Belongs to the trans-sulfuration enzymes family.</text>
</comment>
<dbReference type="InterPro" id="IPR051750">
    <property type="entry name" value="Trans-sulfuration_enzymes"/>
</dbReference>
<dbReference type="Gene3D" id="3.40.640.10">
    <property type="entry name" value="Type I PLP-dependent aspartate aminotransferase-like (Major domain)"/>
    <property type="match status" value="1"/>
</dbReference>
<dbReference type="SUPFAM" id="SSF53383">
    <property type="entry name" value="PLP-dependent transferases"/>
    <property type="match status" value="1"/>
</dbReference>
<reference evidence="5" key="2">
    <citation type="submission" date="2015-01" db="EMBL/GenBank/DDBJ databases">
        <title>Evolutionary Origins and Diversification of the Mycorrhizal Mutualists.</title>
        <authorList>
            <consortium name="DOE Joint Genome Institute"/>
            <consortium name="Mycorrhizal Genomics Consortium"/>
            <person name="Kohler A."/>
            <person name="Kuo A."/>
            <person name="Nagy L.G."/>
            <person name="Floudas D."/>
            <person name="Copeland A."/>
            <person name="Barry K.W."/>
            <person name="Cichocki N."/>
            <person name="Veneault-Fourrey C."/>
            <person name="LaButti K."/>
            <person name="Lindquist E.A."/>
            <person name="Lipzen A."/>
            <person name="Lundell T."/>
            <person name="Morin E."/>
            <person name="Murat C."/>
            <person name="Riley R."/>
            <person name="Ohm R."/>
            <person name="Sun H."/>
            <person name="Tunlid A."/>
            <person name="Henrissat B."/>
            <person name="Grigoriev I.V."/>
            <person name="Hibbett D.S."/>
            <person name="Martin F."/>
        </authorList>
    </citation>
    <scope>NUCLEOTIDE SEQUENCE [LARGE SCALE GENOMIC DNA]</scope>
    <source>
        <strain evidence="5">F 1598</strain>
    </source>
</reference>
<dbReference type="GO" id="GO:0019346">
    <property type="term" value="P:transsulfuration"/>
    <property type="evidence" value="ECO:0007669"/>
    <property type="project" value="InterPro"/>
</dbReference>
<dbReference type="GO" id="GO:0003962">
    <property type="term" value="F:cystathionine gamma-synthase activity"/>
    <property type="evidence" value="ECO:0007669"/>
    <property type="project" value="TreeGrafter"/>
</dbReference>
<comment type="cofactor">
    <cofactor evidence="1 3">
        <name>pyridoxal 5'-phosphate</name>
        <dbReference type="ChEBI" id="CHEBI:597326"/>
    </cofactor>
</comment>
<dbReference type="STRING" id="765440.A0A0C3G4Y5"/>
<proteinExistence type="inferred from homology"/>
<dbReference type="GO" id="GO:0030170">
    <property type="term" value="F:pyridoxal phosphate binding"/>
    <property type="evidence" value="ECO:0007669"/>
    <property type="project" value="InterPro"/>
</dbReference>
<dbReference type="PANTHER" id="PTHR42699">
    <property type="match status" value="1"/>
</dbReference>
<evidence type="ECO:0000313" key="5">
    <source>
        <dbReference type="Proteomes" id="UP000054166"/>
    </source>
</evidence>
<dbReference type="AlphaFoldDB" id="A0A0C3G4Y5"/>
<dbReference type="InterPro" id="IPR015421">
    <property type="entry name" value="PyrdxlP-dep_Trfase_major"/>
</dbReference>
<keyword evidence="5" id="KW-1185">Reference proteome</keyword>